<dbReference type="Proteomes" id="UP000271098">
    <property type="component" value="Unassembled WGS sequence"/>
</dbReference>
<dbReference type="InterPro" id="IPR000718">
    <property type="entry name" value="Peptidase_M13"/>
</dbReference>
<dbReference type="OrthoDB" id="6475849at2759"/>
<evidence type="ECO:0000259" key="2">
    <source>
        <dbReference type="Pfam" id="PF05649"/>
    </source>
</evidence>
<accession>A0A183EWE9</accession>
<organism evidence="5">
    <name type="scientific">Gongylonema pulchrum</name>
    <dbReference type="NCBI Taxonomy" id="637853"/>
    <lineage>
        <taxon>Eukaryota</taxon>
        <taxon>Metazoa</taxon>
        <taxon>Ecdysozoa</taxon>
        <taxon>Nematoda</taxon>
        <taxon>Chromadorea</taxon>
        <taxon>Rhabditida</taxon>
        <taxon>Spirurina</taxon>
        <taxon>Spiruromorpha</taxon>
        <taxon>Spiruroidea</taxon>
        <taxon>Gongylonematidae</taxon>
        <taxon>Gongylonema</taxon>
    </lineage>
</organism>
<reference evidence="5" key="1">
    <citation type="submission" date="2016-06" db="UniProtKB">
        <authorList>
            <consortium name="WormBaseParasite"/>
        </authorList>
    </citation>
    <scope>IDENTIFICATION</scope>
</reference>
<gene>
    <name evidence="3" type="ORF">GPUH_LOCUS25290</name>
</gene>
<evidence type="ECO:0000313" key="5">
    <source>
        <dbReference type="WBParaSite" id="GPUH_0002532001-mRNA-1"/>
    </source>
</evidence>
<dbReference type="SUPFAM" id="SSF55486">
    <property type="entry name" value="Metalloproteases ('zincins'), catalytic domain"/>
    <property type="match status" value="1"/>
</dbReference>
<comment type="similarity">
    <text evidence="1">Belongs to the peptidase M13 family.</text>
</comment>
<dbReference type="InterPro" id="IPR008753">
    <property type="entry name" value="Peptidase_M13_N"/>
</dbReference>
<dbReference type="PROSITE" id="PS51885">
    <property type="entry name" value="NEPRILYSIN"/>
    <property type="match status" value="1"/>
</dbReference>
<dbReference type="WBParaSite" id="GPUH_0002532001-mRNA-1">
    <property type="protein sequence ID" value="GPUH_0002532001-mRNA-1"/>
    <property type="gene ID" value="GPUH_0002532001"/>
</dbReference>
<evidence type="ECO:0000256" key="1">
    <source>
        <dbReference type="ARBA" id="ARBA00007357"/>
    </source>
</evidence>
<keyword evidence="4" id="KW-1185">Reference proteome</keyword>
<dbReference type="AlphaFoldDB" id="A0A183EWE9"/>
<dbReference type="GO" id="GO:0006508">
    <property type="term" value="P:proteolysis"/>
    <property type="evidence" value="ECO:0007669"/>
    <property type="project" value="InterPro"/>
</dbReference>
<dbReference type="InterPro" id="IPR042089">
    <property type="entry name" value="Peptidase_M13_dom_2"/>
</dbReference>
<feature type="domain" description="Peptidase M13 N-terminal" evidence="2">
    <location>
        <begin position="3"/>
        <end position="71"/>
    </location>
</feature>
<dbReference type="EMBL" id="UYRT01104523">
    <property type="protein sequence ID" value="VDN44015.1"/>
    <property type="molecule type" value="Genomic_DNA"/>
</dbReference>
<dbReference type="Gene3D" id="1.10.1380.10">
    <property type="entry name" value="Neutral endopeptidase , domain2"/>
    <property type="match status" value="1"/>
</dbReference>
<dbReference type="InterPro" id="IPR024079">
    <property type="entry name" value="MetalloPept_cat_dom_sf"/>
</dbReference>
<reference evidence="3 4" key="2">
    <citation type="submission" date="2018-11" db="EMBL/GenBank/DDBJ databases">
        <authorList>
            <consortium name="Pathogen Informatics"/>
        </authorList>
    </citation>
    <scope>NUCLEOTIDE SEQUENCE [LARGE SCALE GENOMIC DNA]</scope>
</reference>
<dbReference type="Pfam" id="PF05649">
    <property type="entry name" value="Peptidase_M13_N"/>
    <property type="match status" value="1"/>
</dbReference>
<sequence length="74" mass="8778">MAPFWMTCQARASNQMTEVINQIYISTFFNRSSKPFLAQMVRNIKEAFAEMIRSEEWMDEPTKKLALQKVETHF</sequence>
<evidence type="ECO:0000313" key="4">
    <source>
        <dbReference type="Proteomes" id="UP000271098"/>
    </source>
</evidence>
<name>A0A183EWE9_9BILA</name>
<dbReference type="Gene3D" id="3.40.390.10">
    <property type="entry name" value="Collagenase (Catalytic Domain)"/>
    <property type="match status" value="1"/>
</dbReference>
<protein>
    <submittedName>
        <fullName evidence="5">Peptidase_M13_N domain-containing protein</fullName>
    </submittedName>
</protein>
<dbReference type="GO" id="GO:0004222">
    <property type="term" value="F:metalloendopeptidase activity"/>
    <property type="evidence" value="ECO:0007669"/>
    <property type="project" value="InterPro"/>
</dbReference>
<proteinExistence type="inferred from homology"/>
<evidence type="ECO:0000313" key="3">
    <source>
        <dbReference type="EMBL" id="VDN44015.1"/>
    </source>
</evidence>